<comment type="caution">
    <text evidence="1">The sequence shown here is derived from an EMBL/GenBank/DDBJ whole genome shotgun (WGS) entry which is preliminary data.</text>
</comment>
<dbReference type="AlphaFoldDB" id="A0A5M9MD95"/>
<dbReference type="InterPro" id="IPR022198">
    <property type="entry name" value="DUF3723"/>
</dbReference>
<evidence type="ECO:0000313" key="1">
    <source>
        <dbReference type="EMBL" id="KAA8644955.1"/>
    </source>
</evidence>
<dbReference type="Proteomes" id="UP000324241">
    <property type="component" value="Unassembled WGS sequence"/>
</dbReference>
<evidence type="ECO:0000313" key="2">
    <source>
        <dbReference type="Proteomes" id="UP000324241"/>
    </source>
</evidence>
<dbReference type="RefSeq" id="XP_033424316.1">
    <property type="nucleotide sequence ID" value="XM_033573764.1"/>
</dbReference>
<dbReference type="Pfam" id="PF12520">
    <property type="entry name" value="DUF3723"/>
    <property type="match status" value="1"/>
</dbReference>
<proteinExistence type="predicted"/>
<dbReference type="EMBL" id="QUQM01000006">
    <property type="protein sequence ID" value="KAA8644955.1"/>
    <property type="molecule type" value="Genomic_DNA"/>
</dbReference>
<dbReference type="GeneID" id="54331868"/>
<gene>
    <name evidence="1" type="ORF">ATNIH1004_009166</name>
</gene>
<name>A0A5M9MD95_9EURO</name>
<reference evidence="1 2" key="1">
    <citation type="submission" date="2019-08" db="EMBL/GenBank/DDBJ databases">
        <title>The genome sequence of a newly discovered highly antifungal drug resistant Aspergillus species, Aspergillus tanneri NIH 1004.</title>
        <authorList>
            <person name="Mounaud S."/>
            <person name="Singh I."/>
            <person name="Joardar V."/>
            <person name="Pakala S."/>
            <person name="Pakala S."/>
            <person name="Venepally P."/>
            <person name="Chung J.K."/>
            <person name="Losada L."/>
            <person name="Nierman W.C."/>
        </authorList>
    </citation>
    <scope>NUCLEOTIDE SEQUENCE [LARGE SCALE GENOMIC DNA]</scope>
    <source>
        <strain evidence="1 2">NIH1004</strain>
    </source>
</reference>
<organism evidence="1 2">
    <name type="scientific">Aspergillus tanneri</name>
    <dbReference type="NCBI Taxonomy" id="1220188"/>
    <lineage>
        <taxon>Eukaryota</taxon>
        <taxon>Fungi</taxon>
        <taxon>Dikarya</taxon>
        <taxon>Ascomycota</taxon>
        <taxon>Pezizomycotina</taxon>
        <taxon>Eurotiomycetes</taxon>
        <taxon>Eurotiomycetidae</taxon>
        <taxon>Eurotiales</taxon>
        <taxon>Aspergillaceae</taxon>
        <taxon>Aspergillus</taxon>
        <taxon>Aspergillus subgen. Circumdati</taxon>
    </lineage>
</organism>
<sequence>MANELSHFFRGYAKVELRHLEFQFSLFGKRVFDPSNFKILQEKFENYECAREEPQNFIAAVVSDDLLEQVITQSNTSPGILKDETKLPWLTFPDDIRLLCLYGKHRVEAARHALLPGDRWWSLALYSEDELRSQLCIHRDPQFSPGDIFRNWRHCELTGNADTTFWQSLISPRSRKDIKRLKENNAEIVRCLDQLIVFPGLWVDFCFTFIRRILQISCPKSHTI</sequence>
<protein>
    <submittedName>
        <fullName evidence="1">Uncharacterized protein</fullName>
    </submittedName>
</protein>
<accession>A0A5M9MD95</accession>
<dbReference type="VEuPathDB" id="FungiDB:EYZ11_012198"/>
<dbReference type="OrthoDB" id="4227485at2759"/>